<reference evidence="5 6" key="1">
    <citation type="journal article" date="2016" name="Nat. Commun.">
        <title>Thousands of microbial genomes shed light on interconnected biogeochemical processes in an aquifer system.</title>
        <authorList>
            <person name="Anantharaman K."/>
            <person name="Brown C.T."/>
            <person name="Hug L.A."/>
            <person name="Sharon I."/>
            <person name="Castelle C.J."/>
            <person name="Probst A.J."/>
            <person name="Thomas B.C."/>
            <person name="Singh A."/>
            <person name="Wilkins M.J."/>
            <person name="Karaoz U."/>
            <person name="Brodie E.L."/>
            <person name="Williams K.H."/>
            <person name="Hubbard S.S."/>
            <person name="Banfield J.F."/>
        </authorList>
    </citation>
    <scope>NUCLEOTIDE SEQUENCE [LARGE SCALE GENOMIC DNA]</scope>
</reference>
<dbReference type="Gene3D" id="3.40.640.10">
    <property type="entry name" value="Type I PLP-dependent aspartate aminotransferase-like (Major domain)"/>
    <property type="match status" value="1"/>
</dbReference>
<dbReference type="Gene3D" id="3.90.1150.10">
    <property type="entry name" value="Aspartate Aminotransferase, domain 1"/>
    <property type="match status" value="1"/>
</dbReference>
<evidence type="ECO:0000256" key="2">
    <source>
        <dbReference type="ARBA" id="ARBA00022898"/>
    </source>
</evidence>
<dbReference type="Proteomes" id="UP000178587">
    <property type="component" value="Unassembled WGS sequence"/>
</dbReference>
<dbReference type="Gene3D" id="1.10.260.50">
    <property type="match status" value="1"/>
</dbReference>
<gene>
    <name evidence="5" type="ORF">A3A34_00990</name>
</gene>
<evidence type="ECO:0000259" key="4">
    <source>
        <dbReference type="Pfam" id="PF00266"/>
    </source>
</evidence>
<dbReference type="InterPro" id="IPR015424">
    <property type="entry name" value="PyrdxlP-dep_Trfase"/>
</dbReference>
<feature type="domain" description="Aminotransferase class V" evidence="4">
    <location>
        <begin position="199"/>
        <end position="404"/>
    </location>
</feature>
<dbReference type="InterPro" id="IPR000192">
    <property type="entry name" value="Aminotrans_V_dom"/>
</dbReference>
<comment type="cofactor">
    <cofactor evidence="1">
        <name>pyridoxal 5'-phosphate</name>
        <dbReference type="ChEBI" id="CHEBI:597326"/>
    </cofactor>
</comment>
<protein>
    <recommendedName>
        <fullName evidence="4">Aminotransferase class V domain-containing protein</fullName>
    </recommendedName>
</protein>
<sequence>MWFAKKRVYMDYAGATPPLPEAVRVFRDAAEIYGNPGAIHAEGVVARTVLDASRASLARELGVKAREIVFTSGATEANNLAILGRFKRVVLSGRKPQETHWVVSAIEHPSVLECFRHIAEMGGNVTEVNPDGRGMVSAETVARALKPETVFVSVGWANHEIGVVQPLSKIARAIREHEDHVNQNSTSQTSVRKSDLWNTRKYGVIFHSDAGQAPLYISPQVHTLGVDLMTFDAGKLYAPRGTGLLVGKRHRGKEGALLAPTILGSGQEFGVRAGTENVALVAAFSEAFAIISKEREQESRRVQKLRDELARKLIARIPGLVINGDSRQGEALPHVLNVSIPNIQSEYLALQLDQASIAVSTKSACKNVEQFSHVVRALGGEAWRAESTIRISLGRDITARDIQKTIDVLVALITPIPNQRNN</sequence>
<dbReference type="InterPro" id="IPR015422">
    <property type="entry name" value="PyrdxlP-dep_Trfase_small"/>
</dbReference>
<dbReference type="InterPro" id="IPR015421">
    <property type="entry name" value="PyrdxlP-dep_Trfase_major"/>
</dbReference>
<comment type="caution">
    <text evidence="5">The sequence shown here is derived from an EMBL/GenBank/DDBJ whole genome shotgun (WGS) entry which is preliminary data.</text>
</comment>
<proteinExistence type="predicted"/>
<dbReference type="SUPFAM" id="SSF53383">
    <property type="entry name" value="PLP-dependent transferases"/>
    <property type="match status" value="1"/>
</dbReference>
<dbReference type="AlphaFoldDB" id="A0A1F6EIN9"/>
<evidence type="ECO:0000256" key="1">
    <source>
        <dbReference type="ARBA" id="ARBA00001933"/>
    </source>
</evidence>
<dbReference type="PANTHER" id="PTHR11601">
    <property type="entry name" value="CYSTEINE DESULFURYLASE FAMILY MEMBER"/>
    <property type="match status" value="1"/>
</dbReference>
<evidence type="ECO:0000313" key="6">
    <source>
        <dbReference type="Proteomes" id="UP000178587"/>
    </source>
</evidence>
<evidence type="ECO:0000313" key="5">
    <source>
        <dbReference type="EMBL" id="OGG73506.1"/>
    </source>
</evidence>
<name>A0A1F6EIN9_9BACT</name>
<dbReference type="InterPro" id="IPR016454">
    <property type="entry name" value="Cysteine_dSase"/>
</dbReference>
<dbReference type="EMBL" id="MFLU01000017">
    <property type="protein sequence ID" value="OGG73506.1"/>
    <property type="molecule type" value="Genomic_DNA"/>
</dbReference>
<dbReference type="Pfam" id="PF00266">
    <property type="entry name" value="Aminotran_5"/>
    <property type="match status" value="2"/>
</dbReference>
<feature type="coiled-coil region" evidence="3">
    <location>
        <begin position="288"/>
        <end position="315"/>
    </location>
</feature>
<organism evidence="5 6">
    <name type="scientific">Candidatus Kaiserbacteria bacterium RIFCSPLOWO2_01_FULL_50_24</name>
    <dbReference type="NCBI Taxonomy" id="1798507"/>
    <lineage>
        <taxon>Bacteria</taxon>
        <taxon>Candidatus Kaiseribacteriota</taxon>
    </lineage>
</organism>
<keyword evidence="2" id="KW-0663">Pyridoxal phosphate</keyword>
<dbReference type="PANTHER" id="PTHR11601:SF36">
    <property type="entry name" value="CYSTEINE DESULFURASE NIFS-RELATED"/>
    <property type="match status" value="1"/>
</dbReference>
<dbReference type="STRING" id="1798507.A3A34_00990"/>
<accession>A0A1F6EIN9</accession>
<evidence type="ECO:0000256" key="3">
    <source>
        <dbReference type="SAM" id="Coils"/>
    </source>
</evidence>
<keyword evidence="3" id="KW-0175">Coiled coil</keyword>
<feature type="domain" description="Aminotransferase class V" evidence="4">
    <location>
        <begin position="8"/>
        <end position="178"/>
    </location>
</feature>
<dbReference type="PIRSF" id="PIRSF005572">
    <property type="entry name" value="NifS"/>
    <property type="match status" value="1"/>
</dbReference>